<organism evidence="5 6">
    <name type="scientific">Actinomadura namibiensis</name>
    <dbReference type="NCBI Taxonomy" id="182080"/>
    <lineage>
        <taxon>Bacteria</taxon>
        <taxon>Bacillati</taxon>
        <taxon>Actinomycetota</taxon>
        <taxon>Actinomycetes</taxon>
        <taxon>Streptosporangiales</taxon>
        <taxon>Thermomonosporaceae</taxon>
        <taxon>Actinomadura</taxon>
    </lineage>
</organism>
<dbReference type="SUPFAM" id="SSF53474">
    <property type="entry name" value="alpha/beta-Hydrolases"/>
    <property type="match status" value="1"/>
</dbReference>
<dbReference type="GO" id="GO:0005615">
    <property type="term" value="C:extracellular space"/>
    <property type="evidence" value="ECO:0007669"/>
    <property type="project" value="TreeGrafter"/>
</dbReference>
<name>A0A7W3QPC5_ACTNM</name>
<dbReference type="RefSeq" id="WP_182846576.1">
    <property type="nucleotide sequence ID" value="NZ_BAAALP010000021.1"/>
</dbReference>
<dbReference type="EMBL" id="JACJIA010000009">
    <property type="protein sequence ID" value="MBA8954507.1"/>
    <property type="molecule type" value="Genomic_DNA"/>
</dbReference>
<dbReference type="AlphaFoldDB" id="A0A7W3QPC5"/>
<dbReference type="InterPro" id="IPR029058">
    <property type="entry name" value="AB_hydrolase_fold"/>
</dbReference>
<gene>
    <name evidence="5" type="ORF">HNR61_006164</name>
</gene>
<reference evidence="5 6" key="1">
    <citation type="submission" date="2020-08" db="EMBL/GenBank/DDBJ databases">
        <title>Genomic Encyclopedia of Type Strains, Phase IV (KMG-IV): sequencing the most valuable type-strain genomes for metagenomic binning, comparative biology and taxonomic classification.</title>
        <authorList>
            <person name="Goeker M."/>
        </authorList>
    </citation>
    <scope>NUCLEOTIDE SEQUENCE [LARGE SCALE GENOMIC DNA]</scope>
    <source>
        <strain evidence="5 6">DSM 44197</strain>
    </source>
</reference>
<dbReference type="PANTHER" id="PTHR43918">
    <property type="entry name" value="ACETYLCHOLINESTERASE"/>
    <property type="match status" value="1"/>
</dbReference>
<evidence type="ECO:0000256" key="1">
    <source>
        <dbReference type="ARBA" id="ARBA00005964"/>
    </source>
</evidence>
<dbReference type="Proteomes" id="UP000572680">
    <property type="component" value="Unassembled WGS sequence"/>
</dbReference>
<dbReference type="PANTHER" id="PTHR43918:SF4">
    <property type="entry name" value="CARBOXYLIC ESTER HYDROLASE"/>
    <property type="match status" value="1"/>
</dbReference>
<evidence type="ECO:0000256" key="2">
    <source>
        <dbReference type="ARBA" id="ARBA00022801"/>
    </source>
</evidence>
<comment type="caution">
    <text evidence="5">The sequence shown here is derived from an EMBL/GenBank/DDBJ whole genome shotgun (WGS) entry which is preliminary data.</text>
</comment>
<dbReference type="GO" id="GO:0006581">
    <property type="term" value="P:acetylcholine catabolic process"/>
    <property type="evidence" value="ECO:0007669"/>
    <property type="project" value="TreeGrafter"/>
</dbReference>
<keyword evidence="6" id="KW-1185">Reference proteome</keyword>
<evidence type="ECO:0000313" key="6">
    <source>
        <dbReference type="Proteomes" id="UP000572680"/>
    </source>
</evidence>
<dbReference type="GO" id="GO:0019695">
    <property type="term" value="P:choline metabolic process"/>
    <property type="evidence" value="ECO:0007669"/>
    <property type="project" value="TreeGrafter"/>
</dbReference>
<dbReference type="Gene3D" id="3.40.50.1820">
    <property type="entry name" value="alpha/beta hydrolase"/>
    <property type="match status" value="2"/>
</dbReference>
<dbReference type="PROSITE" id="PS00122">
    <property type="entry name" value="CARBOXYLESTERASE_B_1"/>
    <property type="match status" value="1"/>
</dbReference>
<comment type="similarity">
    <text evidence="1 3">Belongs to the type-B carboxylesterase/lipase family.</text>
</comment>
<feature type="domain" description="Carboxylesterase type B" evidence="4">
    <location>
        <begin position="3"/>
        <end position="311"/>
    </location>
</feature>
<accession>A0A7W3QPC5</accession>
<dbReference type="InterPro" id="IPR002018">
    <property type="entry name" value="CarbesteraseB"/>
</dbReference>
<dbReference type="InterPro" id="IPR019826">
    <property type="entry name" value="Carboxylesterase_B_AS"/>
</dbReference>
<dbReference type="EC" id="3.1.1.-" evidence="3"/>
<dbReference type="GO" id="GO:0003990">
    <property type="term" value="F:acetylcholinesterase activity"/>
    <property type="evidence" value="ECO:0007669"/>
    <property type="project" value="TreeGrafter"/>
</dbReference>
<sequence length="418" mass="44208">MIAEISTGRVRGVARPDGVTAFLGVPYADAERFAAPRPVRPWSGVRDAVAPGPAAPQRPSRLERVMGGFEVPQDERCLSLNVWTPAGGGPARPVLVFLHGGGFTSGSGGLGWYDGAEFAARGDVVVVTVNYRLGVLGFLRLPAVSPGNLGLLDQLTALRWIRDHIAAFGGDPANVTVAGQSAGAQSILALLSRGRARGLFRRAILQSTPAGMLPDSPADAERTGHILLDELGIEPGEAARLRVAPADALVSALGAVARRTAVPLNPAPPFQLVADDDLVAPDPVAAVGAPTADGVDVLMGTTRDEAAAFFPGDDRAVETVTGQMFLRPSLRLARLLTGHGNAPWSYRFDWHPRNGPFGACHCIELPFILGSADAWRDAPMLADERPRTLVDETRRAWTGFVRDGDPGWARGTTRHFTG</sequence>
<dbReference type="Pfam" id="PF00135">
    <property type="entry name" value="COesterase"/>
    <property type="match status" value="1"/>
</dbReference>
<evidence type="ECO:0000313" key="5">
    <source>
        <dbReference type="EMBL" id="MBA8954507.1"/>
    </source>
</evidence>
<dbReference type="GO" id="GO:0005886">
    <property type="term" value="C:plasma membrane"/>
    <property type="evidence" value="ECO:0007669"/>
    <property type="project" value="TreeGrafter"/>
</dbReference>
<protein>
    <recommendedName>
        <fullName evidence="3">Carboxylic ester hydrolase</fullName>
        <ecNumber evidence="3">3.1.1.-</ecNumber>
    </recommendedName>
</protein>
<evidence type="ECO:0000256" key="3">
    <source>
        <dbReference type="RuleBase" id="RU361235"/>
    </source>
</evidence>
<dbReference type="InterPro" id="IPR050654">
    <property type="entry name" value="AChE-related_enzymes"/>
</dbReference>
<evidence type="ECO:0000259" key="4">
    <source>
        <dbReference type="Pfam" id="PF00135"/>
    </source>
</evidence>
<proteinExistence type="inferred from homology"/>
<keyword evidence="2 3" id="KW-0378">Hydrolase</keyword>